<comment type="catalytic activity">
    <reaction evidence="13">
        <text>1D-myo-inositol hexakisphosphate + H2O = 1D-myo-inositol 1,2,4,5,6-pentakisphosphate + phosphate</text>
        <dbReference type="Rhea" id="RHEA:16989"/>
        <dbReference type="ChEBI" id="CHEBI:15377"/>
        <dbReference type="ChEBI" id="CHEBI:43474"/>
        <dbReference type="ChEBI" id="CHEBI:57798"/>
        <dbReference type="ChEBI" id="CHEBI:58130"/>
        <dbReference type="EC" id="3.1.3.8"/>
    </reaction>
    <physiologicalReaction direction="left-to-right" evidence="13">
        <dbReference type="Rhea" id="RHEA:16990"/>
    </physiologicalReaction>
</comment>
<evidence type="ECO:0000256" key="4">
    <source>
        <dbReference type="ARBA" id="ARBA00022801"/>
    </source>
</evidence>
<comment type="subcellular location">
    <subcellularLocation>
        <location evidence="1">Secreted</location>
    </subcellularLocation>
</comment>
<evidence type="ECO:0000256" key="3">
    <source>
        <dbReference type="ARBA" id="ARBA00022525"/>
    </source>
</evidence>
<keyword evidence="3" id="KW-0964">Secreted</keyword>
<keyword evidence="20" id="KW-1185">Reference proteome</keyword>
<proteinExistence type="predicted"/>
<evidence type="ECO:0000256" key="10">
    <source>
        <dbReference type="ARBA" id="ARBA00043675"/>
    </source>
</evidence>
<evidence type="ECO:0000256" key="5">
    <source>
        <dbReference type="ARBA" id="ARBA00023157"/>
    </source>
</evidence>
<evidence type="ECO:0000256" key="17">
    <source>
        <dbReference type="PIRSR" id="PIRSR000894-2"/>
    </source>
</evidence>
<dbReference type="GO" id="GO:0016158">
    <property type="term" value="F:inositol hexakisphosphate 3-phosphatase activity"/>
    <property type="evidence" value="ECO:0007669"/>
    <property type="project" value="UniProtKB-EC"/>
</dbReference>
<dbReference type="PANTHER" id="PTHR20963:SF24">
    <property type="entry name" value="3-PHYTASE B"/>
    <property type="match status" value="1"/>
</dbReference>
<evidence type="ECO:0000256" key="1">
    <source>
        <dbReference type="ARBA" id="ARBA00004613"/>
    </source>
</evidence>
<dbReference type="InterPro" id="IPR000560">
    <property type="entry name" value="His_Pase_clade-2"/>
</dbReference>
<feature type="disulfide bond" evidence="17">
    <location>
        <begin position="55"/>
        <end position="381"/>
    </location>
</feature>
<evidence type="ECO:0000256" key="16">
    <source>
        <dbReference type="PIRSR" id="PIRSR000894-1"/>
    </source>
</evidence>
<dbReference type="PROSITE" id="PS00616">
    <property type="entry name" value="HIS_ACID_PHOSPHAT_1"/>
    <property type="match status" value="1"/>
</dbReference>
<comment type="catalytic activity">
    <reaction evidence="10">
        <text>1D-myo-inositol 1,2-bisphosphate + H2O = 1D-myo-inositol 2-phosphate + phosphate</text>
        <dbReference type="Rhea" id="RHEA:77135"/>
        <dbReference type="ChEBI" id="CHEBI:15377"/>
        <dbReference type="ChEBI" id="CHEBI:43474"/>
        <dbReference type="ChEBI" id="CHEBI:84142"/>
        <dbReference type="ChEBI" id="CHEBI:195539"/>
    </reaction>
    <physiologicalReaction direction="left-to-right" evidence="10">
        <dbReference type="Rhea" id="RHEA:77136"/>
    </physiologicalReaction>
</comment>
<evidence type="ECO:0000256" key="8">
    <source>
        <dbReference type="ARBA" id="ARBA00042300"/>
    </source>
</evidence>
<evidence type="ECO:0000256" key="12">
    <source>
        <dbReference type="ARBA" id="ARBA00043748"/>
    </source>
</evidence>
<evidence type="ECO:0000256" key="18">
    <source>
        <dbReference type="SAM" id="SignalP"/>
    </source>
</evidence>
<keyword evidence="4" id="KW-0378">Hydrolase</keyword>
<dbReference type="PANTHER" id="PTHR20963">
    <property type="entry name" value="MULTIPLE INOSITOL POLYPHOSPHATE PHOSPHATASE-RELATED"/>
    <property type="match status" value="1"/>
</dbReference>
<dbReference type="GO" id="GO:0005576">
    <property type="term" value="C:extracellular region"/>
    <property type="evidence" value="ECO:0007669"/>
    <property type="project" value="UniProtKB-SubCell"/>
</dbReference>
<dbReference type="Proteomes" id="UP000053558">
    <property type="component" value="Unassembled WGS sequence"/>
</dbReference>
<evidence type="ECO:0000256" key="13">
    <source>
        <dbReference type="ARBA" id="ARBA00043788"/>
    </source>
</evidence>
<comment type="catalytic activity">
    <reaction evidence="12">
        <text>1D-myo-inositol 1,2,4,5,6-pentakisphosphate + H2O = 1D-myo-inositol 1,2,5,6-tetrakisphosphate + phosphate</text>
        <dbReference type="Rhea" id="RHEA:77115"/>
        <dbReference type="ChEBI" id="CHEBI:15377"/>
        <dbReference type="ChEBI" id="CHEBI:43474"/>
        <dbReference type="ChEBI" id="CHEBI:57798"/>
        <dbReference type="ChEBI" id="CHEBI:195535"/>
    </reaction>
    <physiologicalReaction direction="left-to-right" evidence="12">
        <dbReference type="Rhea" id="RHEA:77116"/>
    </physiologicalReaction>
</comment>
<protein>
    <recommendedName>
        <fullName evidence="14">Phytase A</fullName>
    </recommendedName>
    <alternativeName>
        <fullName evidence="15">Histidine acid phosphatase phyA</fullName>
    </alternativeName>
    <alternativeName>
        <fullName evidence="8">Myo-inositol hexakisphosphate phosphohydrolase A</fullName>
    </alternativeName>
    <alternativeName>
        <fullName evidence="7">Myo-inositol-hexaphosphate 3-phosphohydrolase A</fullName>
    </alternativeName>
</protein>
<dbReference type="OMA" id="VVERMEC"/>
<keyword evidence="5 17" id="KW-1015">Disulfide bond</keyword>
<feature type="chain" id="PRO_5024305298" description="Phytase A" evidence="18">
    <location>
        <begin position="18"/>
        <end position="432"/>
    </location>
</feature>
<organism evidence="19 20">
    <name type="scientific">Coniophora puteana (strain RWD-64-598)</name>
    <name type="common">Brown rot fungus</name>
    <dbReference type="NCBI Taxonomy" id="741705"/>
    <lineage>
        <taxon>Eukaryota</taxon>
        <taxon>Fungi</taxon>
        <taxon>Dikarya</taxon>
        <taxon>Basidiomycota</taxon>
        <taxon>Agaricomycotina</taxon>
        <taxon>Agaricomycetes</taxon>
        <taxon>Agaricomycetidae</taxon>
        <taxon>Boletales</taxon>
        <taxon>Coniophorineae</taxon>
        <taxon>Coniophoraceae</taxon>
        <taxon>Coniophora</taxon>
    </lineage>
</organism>
<dbReference type="Pfam" id="PF00328">
    <property type="entry name" value="His_Phos_2"/>
    <property type="match status" value="1"/>
</dbReference>
<dbReference type="RefSeq" id="XP_007773651.1">
    <property type="nucleotide sequence ID" value="XM_007775461.1"/>
</dbReference>
<dbReference type="InterPro" id="IPR029033">
    <property type="entry name" value="His_PPase_superfam"/>
</dbReference>
<evidence type="ECO:0000256" key="15">
    <source>
        <dbReference type="ARBA" id="ARBA00044262"/>
    </source>
</evidence>
<evidence type="ECO:0000256" key="14">
    <source>
        <dbReference type="ARBA" id="ARBA00044106"/>
    </source>
</evidence>
<comment type="catalytic activity">
    <reaction evidence="11">
        <text>1D-myo-inositol 1,2,6-trisphosphate + H2O = 1D-myo-inositol 1,2-bisphosphate + phosphate</text>
        <dbReference type="Rhea" id="RHEA:77131"/>
        <dbReference type="ChEBI" id="CHEBI:15377"/>
        <dbReference type="ChEBI" id="CHEBI:43474"/>
        <dbReference type="ChEBI" id="CHEBI:195537"/>
        <dbReference type="ChEBI" id="CHEBI:195539"/>
    </reaction>
    <physiologicalReaction direction="left-to-right" evidence="11">
        <dbReference type="Rhea" id="RHEA:77132"/>
    </physiologicalReaction>
</comment>
<evidence type="ECO:0000256" key="9">
    <source>
        <dbReference type="ARBA" id="ARBA00043670"/>
    </source>
</evidence>
<evidence type="ECO:0000256" key="7">
    <source>
        <dbReference type="ARBA" id="ARBA00041857"/>
    </source>
</evidence>
<keyword evidence="18" id="KW-0732">Signal</keyword>
<dbReference type="GO" id="GO:0003993">
    <property type="term" value="F:acid phosphatase activity"/>
    <property type="evidence" value="ECO:0007669"/>
    <property type="project" value="TreeGrafter"/>
</dbReference>
<dbReference type="Gene3D" id="3.40.50.1240">
    <property type="entry name" value="Phosphoglycerate mutase-like"/>
    <property type="match status" value="1"/>
</dbReference>
<dbReference type="InterPro" id="IPR016274">
    <property type="entry name" value="Histidine_acid_Pase_euk"/>
</dbReference>
<feature type="active site" description="Nucleophile" evidence="16">
    <location>
        <position position="66"/>
    </location>
</feature>
<evidence type="ECO:0000256" key="2">
    <source>
        <dbReference type="ARBA" id="ARBA00011245"/>
    </source>
</evidence>
<feature type="disulfide bond" evidence="17">
    <location>
        <begin position="238"/>
        <end position="252"/>
    </location>
</feature>
<dbReference type="CDD" id="cd07061">
    <property type="entry name" value="HP_HAP_like"/>
    <property type="match status" value="1"/>
</dbReference>
<comment type="catalytic activity">
    <reaction evidence="9">
        <text>1D-myo-inositol 1,2,5,6-tetrakisphosphate + H2O = 1D-myo-inositol 1,2,6-trisphosphate + phosphate</text>
        <dbReference type="Rhea" id="RHEA:77119"/>
        <dbReference type="ChEBI" id="CHEBI:15377"/>
        <dbReference type="ChEBI" id="CHEBI:43474"/>
        <dbReference type="ChEBI" id="CHEBI:195535"/>
        <dbReference type="ChEBI" id="CHEBI:195537"/>
    </reaction>
    <physiologicalReaction direction="left-to-right" evidence="9">
        <dbReference type="Rhea" id="RHEA:77120"/>
    </physiologicalReaction>
</comment>
<gene>
    <name evidence="19" type="ORF">CONPUDRAFT_131031</name>
</gene>
<comment type="caution">
    <text evidence="19">The sequence shown here is derived from an EMBL/GenBank/DDBJ whole genome shotgun (WGS) entry which is preliminary data.</text>
</comment>
<dbReference type="PIRSF" id="PIRSF000894">
    <property type="entry name" value="Acid_phosphatase"/>
    <property type="match status" value="1"/>
</dbReference>
<sequence length="432" mass="46986">MMRQAANVLAFASFALADVQPTAPDLGVPFSITQYWGAYSPYYNAANYTAPPDGCTINQVNLLQRHGARYPTSSDGKDFKASAEQLQSAKSFNGSQYDFLSNWSYQLGEDDLVPFGAAQSYDAGQTHYTRYASLVNSSNLPFLRASDSERVVETALNWSAGFAFASSGALSSPQLTVIIDQSTNDTLDDNMCPNAASSDDETDAWKDVFAPSIEDRINNDAPGASIGKSDVANLLQLCPFETVAFEQPSPWCNLFTQDDFEGLEYYLDIDDFYSTGYGNSLGPVQGVGWVNELIARLTDQPVQDATQTNSTLDSDPSTFPLGQSFYADFTHDHEMIAIYSAIGIFPQSGNLSTSEADPNRTWFISRLVPFSARMIVERMDCGGTANLRILVNDAVQPLAFCGSGNGQCTVTDFVQSQSFARSNGNGVWSQCS</sequence>
<feature type="active site" description="Proton donor" evidence="16">
    <location>
        <position position="332"/>
    </location>
</feature>
<dbReference type="OrthoDB" id="6509975at2759"/>
<evidence type="ECO:0000256" key="11">
    <source>
        <dbReference type="ARBA" id="ARBA00043721"/>
    </source>
</evidence>
<name>A0A5M3MAW9_CONPW</name>
<feature type="disulfide bond" evidence="17">
    <location>
        <begin position="401"/>
        <end position="408"/>
    </location>
</feature>
<feature type="disulfide bond" evidence="17">
    <location>
        <begin position="192"/>
        <end position="431"/>
    </location>
</feature>
<keyword evidence="6" id="KW-0325">Glycoprotein</keyword>
<dbReference type="KEGG" id="cput:CONPUDRAFT_131031"/>
<evidence type="ECO:0000256" key="6">
    <source>
        <dbReference type="ARBA" id="ARBA00023180"/>
    </source>
</evidence>
<dbReference type="InterPro" id="IPR033379">
    <property type="entry name" value="Acid_Pase_AS"/>
</dbReference>
<reference evidence="20" key="1">
    <citation type="journal article" date="2012" name="Science">
        <title>The Paleozoic origin of enzymatic lignin decomposition reconstructed from 31 fungal genomes.</title>
        <authorList>
            <person name="Floudas D."/>
            <person name="Binder M."/>
            <person name="Riley R."/>
            <person name="Barry K."/>
            <person name="Blanchette R.A."/>
            <person name="Henrissat B."/>
            <person name="Martinez A.T."/>
            <person name="Otillar R."/>
            <person name="Spatafora J.W."/>
            <person name="Yadav J.S."/>
            <person name="Aerts A."/>
            <person name="Benoit I."/>
            <person name="Boyd A."/>
            <person name="Carlson A."/>
            <person name="Copeland A."/>
            <person name="Coutinho P.M."/>
            <person name="de Vries R.P."/>
            <person name="Ferreira P."/>
            <person name="Findley K."/>
            <person name="Foster B."/>
            <person name="Gaskell J."/>
            <person name="Glotzer D."/>
            <person name="Gorecki P."/>
            <person name="Heitman J."/>
            <person name="Hesse C."/>
            <person name="Hori C."/>
            <person name="Igarashi K."/>
            <person name="Jurgens J.A."/>
            <person name="Kallen N."/>
            <person name="Kersten P."/>
            <person name="Kohler A."/>
            <person name="Kuees U."/>
            <person name="Kumar T.K.A."/>
            <person name="Kuo A."/>
            <person name="LaButti K."/>
            <person name="Larrondo L.F."/>
            <person name="Lindquist E."/>
            <person name="Ling A."/>
            <person name="Lombard V."/>
            <person name="Lucas S."/>
            <person name="Lundell T."/>
            <person name="Martin R."/>
            <person name="McLaughlin D.J."/>
            <person name="Morgenstern I."/>
            <person name="Morin E."/>
            <person name="Murat C."/>
            <person name="Nagy L.G."/>
            <person name="Nolan M."/>
            <person name="Ohm R.A."/>
            <person name="Patyshakuliyeva A."/>
            <person name="Rokas A."/>
            <person name="Ruiz-Duenas F.J."/>
            <person name="Sabat G."/>
            <person name="Salamov A."/>
            <person name="Samejima M."/>
            <person name="Schmutz J."/>
            <person name="Slot J.C."/>
            <person name="St John F."/>
            <person name="Stenlid J."/>
            <person name="Sun H."/>
            <person name="Sun S."/>
            <person name="Syed K."/>
            <person name="Tsang A."/>
            <person name="Wiebenga A."/>
            <person name="Young D."/>
            <person name="Pisabarro A."/>
            <person name="Eastwood D.C."/>
            <person name="Martin F."/>
            <person name="Cullen D."/>
            <person name="Grigoriev I.V."/>
            <person name="Hibbett D.S."/>
        </authorList>
    </citation>
    <scope>NUCLEOTIDE SEQUENCE [LARGE SCALE GENOMIC DNA]</scope>
    <source>
        <strain evidence="20">RWD-64-598 SS2</strain>
    </source>
</reference>
<evidence type="ECO:0000313" key="20">
    <source>
        <dbReference type="Proteomes" id="UP000053558"/>
    </source>
</evidence>
<dbReference type="AlphaFoldDB" id="A0A5M3MAW9"/>
<dbReference type="GeneID" id="19200311"/>
<dbReference type="SUPFAM" id="SSF53254">
    <property type="entry name" value="Phosphoglycerate mutase-like"/>
    <property type="match status" value="1"/>
</dbReference>
<dbReference type="EMBL" id="JH711586">
    <property type="protein sequence ID" value="EIW76422.1"/>
    <property type="molecule type" value="Genomic_DNA"/>
</dbReference>
<accession>A0A5M3MAW9</accession>
<comment type="subunit">
    <text evidence="2">Monomer.</text>
</comment>
<feature type="signal peptide" evidence="18">
    <location>
        <begin position="1"/>
        <end position="17"/>
    </location>
</feature>
<evidence type="ECO:0000313" key="19">
    <source>
        <dbReference type="EMBL" id="EIW76422.1"/>
    </source>
</evidence>